<dbReference type="AlphaFoldDB" id="X1V5P2"/>
<reference evidence="1" key="1">
    <citation type="journal article" date="2014" name="Front. Microbiol.">
        <title>High frequency of phylogenetically diverse reductive dehalogenase-homologous genes in deep subseafloor sedimentary metagenomes.</title>
        <authorList>
            <person name="Kawai M."/>
            <person name="Futagami T."/>
            <person name="Toyoda A."/>
            <person name="Takaki Y."/>
            <person name="Nishi S."/>
            <person name="Hori S."/>
            <person name="Arai W."/>
            <person name="Tsubouchi T."/>
            <person name="Morono Y."/>
            <person name="Uchiyama I."/>
            <person name="Ito T."/>
            <person name="Fujiyama A."/>
            <person name="Inagaki F."/>
            <person name="Takami H."/>
        </authorList>
    </citation>
    <scope>NUCLEOTIDE SEQUENCE</scope>
    <source>
        <strain evidence="1">Expedition CK06-06</strain>
    </source>
</reference>
<organism evidence="1">
    <name type="scientific">marine sediment metagenome</name>
    <dbReference type="NCBI Taxonomy" id="412755"/>
    <lineage>
        <taxon>unclassified sequences</taxon>
        <taxon>metagenomes</taxon>
        <taxon>ecological metagenomes</taxon>
    </lineage>
</organism>
<feature type="non-terminal residue" evidence="1">
    <location>
        <position position="1"/>
    </location>
</feature>
<gene>
    <name evidence="1" type="ORF">S12H4_56421</name>
</gene>
<name>X1V5P2_9ZZZZ</name>
<protein>
    <submittedName>
        <fullName evidence="1">Uncharacterized protein</fullName>
    </submittedName>
</protein>
<proteinExistence type="predicted"/>
<sequence>VLCPAVATAYQVPDMEIPDGMSLAIKSSPVNALGSLIFVARTPAECTNPNSAWPLIQNESITYQVKNAGAFFVSTNIAGSITIFTAEQRD</sequence>
<dbReference type="EMBL" id="BARW01036332">
    <property type="protein sequence ID" value="GAJ25123.1"/>
    <property type="molecule type" value="Genomic_DNA"/>
</dbReference>
<accession>X1V5P2</accession>
<evidence type="ECO:0000313" key="1">
    <source>
        <dbReference type="EMBL" id="GAJ25123.1"/>
    </source>
</evidence>
<comment type="caution">
    <text evidence="1">The sequence shown here is derived from an EMBL/GenBank/DDBJ whole genome shotgun (WGS) entry which is preliminary data.</text>
</comment>